<accession>A0A067JY94</accession>
<protein>
    <submittedName>
        <fullName evidence="1">Uncharacterized protein</fullName>
    </submittedName>
</protein>
<evidence type="ECO:0000313" key="1">
    <source>
        <dbReference type="EMBL" id="KDP27733.1"/>
    </source>
</evidence>
<gene>
    <name evidence="1" type="ORF">JCGZ_19710</name>
</gene>
<dbReference type="Proteomes" id="UP000027138">
    <property type="component" value="Unassembled WGS sequence"/>
</dbReference>
<evidence type="ECO:0000313" key="2">
    <source>
        <dbReference type="Proteomes" id="UP000027138"/>
    </source>
</evidence>
<dbReference type="AlphaFoldDB" id="A0A067JY94"/>
<keyword evidence="2" id="KW-1185">Reference proteome</keyword>
<name>A0A067JY94_JATCU</name>
<dbReference type="EMBL" id="KK914803">
    <property type="protein sequence ID" value="KDP27733.1"/>
    <property type="molecule type" value="Genomic_DNA"/>
</dbReference>
<sequence>MFVWTQLLVHIPPPIEFDPFDEAEELDGGKDVALVHTAQGMLETHLVSPYRISPPGCIHVSIDDYNEVCQLYEAARSSW</sequence>
<organism evidence="1 2">
    <name type="scientific">Jatropha curcas</name>
    <name type="common">Barbados nut</name>
    <dbReference type="NCBI Taxonomy" id="180498"/>
    <lineage>
        <taxon>Eukaryota</taxon>
        <taxon>Viridiplantae</taxon>
        <taxon>Streptophyta</taxon>
        <taxon>Embryophyta</taxon>
        <taxon>Tracheophyta</taxon>
        <taxon>Spermatophyta</taxon>
        <taxon>Magnoliopsida</taxon>
        <taxon>eudicotyledons</taxon>
        <taxon>Gunneridae</taxon>
        <taxon>Pentapetalae</taxon>
        <taxon>rosids</taxon>
        <taxon>fabids</taxon>
        <taxon>Malpighiales</taxon>
        <taxon>Euphorbiaceae</taxon>
        <taxon>Crotonoideae</taxon>
        <taxon>Jatropheae</taxon>
        <taxon>Jatropha</taxon>
    </lineage>
</organism>
<proteinExistence type="predicted"/>
<reference evidence="1 2" key="1">
    <citation type="journal article" date="2014" name="PLoS ONE">
        <title>Global Analysis of Gene Expression Profiles in Physic Nut (Jatropha curcas L.) Seedlings Exposed to Salt Stress.</title>
        <authorList>
            <person name="Zhang L."/>
            <person name="Zhang C."/>
            <person name="Wu P."/>
            <person name="Chen Y."/>
            <person name="Li M."/>
            <person name="Jiang H."/>
            <person name="Wu G."/>
        </authorList>
    </citation>
    <scope>NUCLEOTIDE SEQUENCE [LARGE SCALE GENOMIC DNA]</scope>
    <source>
        <strain evidence="2">cv. GZQX0401</strain>
        <tissue evidence="1">Young leaves</tissue>
    </source>
</reference>